<organism evidence="6 7">
    <name type="scientific">Roseibium aquae</name>
    <dbReference type="NCBI Taxonomy" id="1323746"/>
    <lineage>
        <taxon>Bacteria</taxon>
        <taxon>Pseudomonadati</taxon>
        <taxon>Pseudomonadota</taxon>
        <taxon>Alphaproteobacteria</taxon>
        <taxon>Hyphomicrobiales</taxon>
        <taxon>Stappiaceae</taxon>
        <taxon>Roseibium</taxon>
    </lineage>
</organism>
<dbReference type="InterPro" id="IPR050884">
    <property type="entry name" value="CNP_phosphodiesterase-III"/>
</dbReference>
<sequence>MTLLAQITDLHLRPRGLACYRVSDTNMFAERAVHALLALPQRPDAVIVTGDLTDRDDPREYALARTLLGRLPMPVYVLPGNHDSSAGMRQSLHDFPGIVDLEPDQGKIHYTVDAGDLRIVGLDTHVPGQPYGELGSAQISWLDRVLGETERPTVIALHHPPAATGITHMDDIGLRDTEAFAAAVSRHAHVQRILCGHVHRPIVTSFAGTIMTLAPSTAHQIALDFSPTAPAMFNFEPPAYFLHQLGEGGTLTTHLAYIEHFPGPHHFFADDGVTWPGDEGA</sequence>
<dbReference type="Gene3D" id="3.60.21.40">
    <property type="entry name" value="GpdQ, catalytic alpha/beta sandwich domain"/>
    <property type="match status" value="1"/>
</dbReference>
<evidence type="ECO:0000313" key="6">
    <source>
        <dbReference type="EMBL" id="GGB44488.1"/>
    </source>
</evidence>
<dbReference type="PANTHER" id="PTHR42988:SF2">
    <property type="entry name" value="CYCLIC NUCLEOTIDE PHOSPHODIESTERASE CBUA0032-RELATED"/>
    <property type="match status" value="1"/>
</dbReference>
<reference evidence="6" key="1">
    <citation type="journal article" date="2014" name="Int. J. Syst. Evol. Microbiol.">
        <title>Complete genome sequence of Corynebacterium casei LMG S-19264T (=DSM 44701T), isolated from a smear-ripened cheese.</title>
        <authorList>
            <consortium name="US DOE Joint Genome Institute (JGI-PGF)"/>
            <person name="Walter F."/>
            <person name="Albersmeier A."/>
            <person name="Kalinowski J."/>
            <person name="Ruckert C."/>
        </authorList>
    </citation>
    <scope>NUCLEOTIDE SEQUENCE</scope>
    <source>
        <strain evidence="6">CGMCC 1.12426</strain>
    </source>
</reference>
<dbReference type="InterPro" id="IPR042281">
    <property type="entry name" value="GpdQ_beta-strand"/>
</dbReference>
<dbReference type="GO" id="GO:0046872">
    <property type="term" value="F:metal ion binding"/>
    <property type="evidence" value="ECO:0007669"/>
    <property type="project" value="UniProtKB-KW"/>
</dbReference>
<comment type="caution">
    <text evidence="6">The sequence shown here is derived from an EMBL/GenBank/DDBJ whole genome shotgun (WGS) entry which is preliminary data.</text>
</comment>
<dbReference type="SUPFAM" id="SSF56300">
    <property type="entry name" value="Metallo-dependent phosphatases"/>
    <property type="match status" value="1"/>
</dbReference>
<keyword evidence="7" id="KW-1185">Reference proteome</keyword>
<reference evidence="6" key="2">
    <citation type="submission" date="2020-09" db="EMBL/GenBank/DDBJ databases">
        <authorList>
            <person name="Sun Q."/>
            <person name="Zhou Y."/>
        </authorList>
    </citation>
    <scope>NUCLEOTIDE SEQUENCE</scope>
    <source>
        <strain evidence="6">CGMCC 1.12426</strain>
    </source>
</reference>
<dbReference type="EMBL" id="BMFA01000004">
    <property type="protein sequence ID" value="GGB44488.1"/>
    <property type="molecule type" value="Genomic_DNA"/>
</dbReference>
<evidence type="ECO:0000259" key="5">
    <source>
        <dbReference type="Pfam" id="PF00149"/>
    </source>
</evidence>
<comment type="similarity">
    <text evidence="4">Belongs to the cyclic nucleotide phosphodiesterase class-III family.</text>
</comment>
<accession>A0A916WZ59</accession>
<evidence type="ECO:0000256" key="4">
    <source>
        <dbReference type="ARBA" id="ARBA00025742"/>
    </source>
</evidence>
<feature type="domain" description="Calcineurin-like phosphoesterase" evidence="5">
    <location>
        <begin position="5"/>
        <end position="201"/>
    </location>
</feature>
<dbReference type="OrthoDB" id="651281at2"/>
<dbReference type="RefSeq" id="WP_150495706.1">
    <property type="nucleotide sequence ID" value="NZ_BMFA01000004.1"/>
</dbReference>
<dbReference type="AlphaFoldDB" id="A0A916WZ59"/>
<evidence type="ECO:0000256" key="3">
    <source>
        <dbReference type="ARBA" id="ARBA00023004"/>
    </source>
</evidence>
<dbReference type="InterPro" id="IPR026575">
    <property type="entry name" value="GpdQ/CpdA-like"/>
</dbReference>
<gene>
    <name evidence="6" type="primary">cpdA</name>
    <name evidence="6" type="ORF">GCM10011316_15640</name>
</gene>
<protein>
    <submittedName>
        <fullName evidence="6">3',5'-cyclic adenosine monophosphate phosphodiesterase CpdA</fullName>
    </submittedName>
</protein>
<dbReference type="InterPro" id="IPR004843">
    <property type="entry name" value="Calcineurin-like_PHP"/>
</dbReference>
<dbReference type="PANTHER" id="PTHR42988">
    <property type="entry name" value="PHOSPHOHYDROLASE"/>
    <property type="match status" value="1"/>
</dbReference>
<keyword evidence="1" id="KW-0479">Metal-binding</keyword>
<dbReference type="CDD" id="cd07402">
    <property type="entry name" value="MPP_GpdQ"/>
    <property type="match status" value="1"/>
</dbReference>
<evidence type="ECO:0000313" key="7">
    <source>
        <dbReference type="Proteomes" id="UP000605148"/>
    </source>
</evidence>
<proteinExistence type="inferred from homology"/>
<dbReference type="Proteomes" id="UP000605148">
    <property type="component" value="Unassembled WGS sequence"/>
</dbReference>
<dbReference type="InterPro" id="IPR029052">
    <property type="entry name" value="Metallo-depent_PP-like"/>
</dbReference>
<keyword evidence="3" id="KW-0408">Iron</keyword>
<name>A0A916WZ59_9HYPH</name>
<evidence type="ECO:0000256" key="2">
    <source>
        <dbReference type="ARBA" id="ARBA00022801"/>
    </source>
</evidence>
<dbReference type="Gene3D" id="3.30.750.180">
    <property type="entry name" value="GpdQ, beta-strand dimerisation domain"/>
    <property type="match status" value="1"/>
</dbReference>
<dbReference type="GO" id="GO:0004112">
    <property type="term" value="F:cyclic-nucleotide phosphodiesterase activity"/>
    <property type="evidence" value="ECO:0007669"/>
    <property type="project" value="InterPro"/>
</dbReference>
<evidence type="ECO:0000256" key="1">
    <source>
        <dbReference type="ARBA" id="ARBA00022723"/>
    </source>
</evidence>
<dbReference type="Pfam" id="PF00149">
    <property type="entry name" value="Metallophos"/>
    <property type="match status" value="1"/>
</dbReference>
<keyword evidence="2" id="KW-0378">Hydrolase</keyword>
<dbReference type="InterPro" id="IPR042283">
    <property type="entry name" value="GpdQ_catalytic"/>
</dbReference>